<dbReference type="AlphaFoldDB" id="A0A1X3J2C3"/>
<accession>A0A1X3J2C3</accession>
<evidence type="ECO:0000313" key="2">
    <source>
        <dbReference type="Proteomes" id="UP000193942"/>
    </source>
</evidence>
<dbReference type="Proteomes" id="UP000193942">
    <property type="component" value="Unassembled WGS sequence"/>
</dbReference>
<organism evidence="1 2">
    <name type="scientific">Escherichia coli TA447</name>
    <dbReference type="NCBI Taxonomy" id="656447"/>
    <lineage>
        <taxon>Bacteria</taxon>
        <taxon>Pseudomonadati</taxon>
        <taxon>Pseudomonadota</taxon>
        <taxon>Gammaproteobacteria</taxon>
        <taxon>Enterobacterales</taxon>
        <taxon>Enterobacteriaceae</taxon>
        <taxon>Escherichia</taxon>
    </lineage>
</organism>
<sequence length="33" mass="3892">MTPPITVIYQTKETGIYFNADDCVRVIYERLKL</sequence>
<comment type="caution">
    <text evidence="1">The sequence shown here is derived from an EMBL/GenBank/DDBJ whole genome shotgun (WGS) entry which is preliminary data.</text>
</comment>
<protein>
    <submittedName>
        <fullName evidence="1">Uncharacterized protein</fullName>
    </submittedName>
</protein>
<reference evidence="1 2" key="1">
    <citation type="submission" date="2010-04" db="EMBL/GenBank/DDBJ databases">
        <title>The Genome Sequence of Escherichia coli TA447.</title>
        <authorList>
            <consortium name="The Broad Institute Genome Sequencing Platform"/>
            <consortium name="The Broad Institute Genome Sequencing Center for Infectious Disease"/>
            <person name="Feldgarden M."/>
            <person name="Gordon D.M."/>
            <person name="Johnson J.R."/>
            <person name="Johnston B.D."/>
            <person name="Young S."/>
            <person name="Zeng Q."/>
            <person name="Koehrsen M."/>
            <person name="Alvarado L."/>
            <person name="Berlin A.M."/>
            <person name="Borenstein D."/>
            <person name="Chapman S.B."/>
            <person name="Chen Z."/>
            <person name="Engels R."/>
            <person name="Freedman E."/>
            <person name="Gellesch M."/>
            <person name="Goldberg J."/>
            <person name="Griggs A."/>
            <person name="Gujja S."/>
            <person name="Heilman E.R."/>
            <person name="Heiman D.I."/>
            <person name="Hepburn T.A."/>
            <person name="Howarth C."/>
            <person name="Jen D."/>
            <person name="Larson L."/>
            <person name="Mehta T."/>
            <person name="Park D."/>
            <person name="Pearson M."/>
            <person name="Richards J."/>
            <person name="Roberts A."/>
            <person name="Saif S."/>
            <person name="Shea T.D."/>
            <person name="Shenoy N."/>
            <person name="Sisk P."/>
            <person name="Stolte C."/>
            <person name="Sykes S.N."/>
            <person name="Walk T."/>
            <person name="White J."/>
            <person name="Yandava C."/>
            <person name="Haas B."/>
            <person name="Henn M.R."/>
            <person name="Nusbaum C."/>
            <person name="Birren B."/>
        </authorList>
    </citation>
    <scope>NUCLEOTIDE SEQUENCE [LARGE SCALE GENOMIC DNA]</scope>
    <source>
        <strain evidence="1 2">TA447</strain>
    </source>
</reference>
<proteinExistence type="predicted"/>
<gene>
    <name evidence="1" type="ORF">ECXG_03384</name>
</gene>
<name>A0A1X3J2C3_ECOLX</name>
<dbReference type="EMBL" id="ADIZ01000017">
    <property type="protein sequence ID" value="OSK94519.1"/>
    <property type="molecule type" value="Genomic_DNA"/>
</dbReference>
<evidence type="ECO:0000313" key="1">
    <source>
        <dbReference type="EMBL" id="OSK94519.1"/>
    </source>
</evidence>